<dbReference type="PROSITE" id="PS50889">
    <property type="entry name" value="S4"/>
    <property type="match status" value="1"/>
</dbReference>
<dbReference type="SMART" id="SM00363">
    <property type="entry name" value="S4"/>
    <property type="match status" value="1"/>
</dbReference>
<dbReference type="NCBIfam" id="TIGR02988">
    <property type="entry name" value="YaaA_near_RecF"/>
    <property type="match status" value="1"/>
</dbReference>
<gene>
    <name evidence="3" type="ORF">CDQ84_17245</name>
</gene>
<dbReference type="InterPro" id="IPR014330">
    <property type="entry name" value="RNA-bd_S4-rel_YaaA"/>
</dbReference>
<comment type="caution">
    <text evidence="3">The sequence shown here is derived from an EMBL/GenBank/DDBJ whole genome shotgun (WGS) entry which is preliminary data.</text>
</comment>
<reference evidence="4" key="1">
    <citation type="submission" date="2017-06" db="EMBL/GenBank/DDBJ databases">
        <title>Investigating the central metabolism of Clostridium thermosuccinogenes.</title>
        <authorList>
            <person name="Koendjbiharie J.G."/>
            <person name="Van Kranenburg R."/>
            <person name="Vriesendorp B."/>
        </authorList>
    </citation>
    <scope>NUCLEOTIDE SEQUENCE [LARGE SCALE GENOMIC DNA]</scope>
    <source>
        <strain evidence="4">DSM 5806</strain>
    </source>
</reference>
<evidence type="ECO:0000313" key="4">
    <source>
        <dbReference type="Proteomes" id="UP000236151"/>
    </source>
</evidence>
<dbReference type="RefSeq" id="WP_103082986.1">
    <property type="nucleotide sequence ID" value="NZ_CP021850.1"/>
</dbReference>
<organism evidence="3 4">
    <name type="scientific">Clostridium thermosuccinogenes</name>
    <dbReference type="NCBI Taxonomy" id="84032"/>
    <lineage>
        <taxon>Bacteria</taxon>
        <taxon>Bacillati</taxon>
        <taxon>Bacillota</taxon>
        <taxon>Clostridia</taxon>
        <taxon>Eubacteriales</taxon>
        <taxon>Clostridiaceae</taxon>
        <taxon>Clostridium</taxon>
    </lineage>
</organism>
<evidence type="ECO:0000259" key="2">
    <source>
        <dbReference type="SMART" id="SM00363"/>
    </source>
</evidence>
<dbReference type="CDD" id="cd00165">
    <property type="entry name" value="S4"/>
    <property type="match status" value="1"/>
</dbReference>
<accession>A0A2K2F7J9</accession>
<sequence length="68" mass="7650">MKLVKIETEYIRLDQFLKWAGIADTGSHAKILIAEQNVKVNGQVETQRGKKLRKGDTVEINGNVLQVD</sequence>
<evidence type="ECO:0000313" key="3">
    <source>
        <dbReference type="EMBL" id="PNT95325.1"/>
    </source>
</evidence>
<dbReference type="SUPFAM" id="SSF55174">
    <property type="entry name" value="Alpha-L RNA-binding motif"/>
    <property type="match status" value="1"/>
</dbReference>
<dbReference type="Proteomes" id="UP000236151">
    <property type="component" value="Unassembled WGS sequence"/>
</dbReference>
<dbReference type="AlphaFoldDB" id="A0A2K2F7J9"/>
<keyword evidence="1" id="KW-0694">RNA-binding</keyword>
<dbReference type="InterPro" id="IPR002942">
    <property type="entry name" value="S4_RNA-bd"/>
</dbReference>
<dbReference type="GO" id="GO:0003723">
    <property type="term" value="F:RNA binding"/>
    <property type="evidence" value="ECO:0007669"/>
    <property type="project" value="UniProtKB-KW"/>
</dbReference>
<dbReference type="Gene3D" id="3.10.290.10">
    <property type="entry name" value="RNA-binding S4 domain"/>
    <property type="match status" value="1"/>
</dbReference>
<evidence type="ECO:0000256" key="1">
    <source>
        <dbReference type="PROSITE-ProRule" id="PRU00182"/>
    </source>
</evidence>
<name>A0A2K2F7J9_9CLOT</name>
<proteinExistence type="predicted"/>
<dbReference type="Pfam" id="PF13275">
    <property type="entry name" value="S4_2"/>
    <property type="match status" value="1"/>
</dbReference>
<dbReference type="KEGG" id="cthd:CDO33_19775"/>
<dbReference type="OrthoDB" id="9811532at2"/>
<protein>
    <submittedName>
        <fullName evidence="3">RNA-binding protein</fullName>
    </submittedName>
</protein>
<dbReference type="EMBL" id="NIOJ01000069">
    <property type="protein sequence ID" value="PNT95325.1"/>
    <property type="molecule type" value="Genomic_DNA"/>
</dbReference>
<keyword evidence="4" id="KW-1185">Reference proteome</keyword>
<feature type="domain" description="RNA-binding S4" evidence="2">
    <location>
        <begin position="11"/>
        <end position="66"/>
    </location>
</feature>
<dbReference type="InterPro" id="IPR036986">
    <property type="entry name" value="S4_RNA-bd_sf"/>
</dbReference>